<dbReference type="Pfam" id="PF00753">
    <property type="entry name" value="Lactamase_B"/>
    <property type="match status" value="1"/>
</dbReference>
<protein>
    <submittedName>
        <fullName evidence="9">DNA internalization-related competence protein ComEC/Rec2</fullName>
    </submittedName>
</protein>
<sequence>MPGNDMSGSQMTSSLPASGAQTGRVLGRLGSGRTPESIPPAVLEAAVLERPGGRVAWTVLLALGVIGGIQLGLGAQWSALVLVAGVALAVWDARPLLGVLTLVGTMAGYASLRTQQAQPDRLAPWTGALVTMRGDWDGQLLTLSDPRARVALSPKPEARPGSLVVSGRLVGPEGRRTPGGFDQAAWLRAQGGLFTPAPTGVLVGTQLRQQAPEESLRGWFRRGLVAGLPPREAALMQAIELGDRSEISRQEFHDGFGIRDAFARAGLAHLMALSGQNVALITGLLLWLLARSRLSLTVRYGLGAGLLLVYLFVLVGVSPSITRAVIMGFTVLVALALGRGRPDPLGLIALAATACLLPFPLWLTDVGFQLSFLAVLALTQSARLAERLPERWPRTLRLALAATVLAELGTLPVIASTFGELPLVGLPANLLAGGVMAVLVPLGFVAGLLGPLGGVVNLAVGPLAALLLAIVEVFGRAPVLPWGQIGPAGMAAYALCALAGLLWLCGQVRAPVVLGTVLACTLLSLLPFKLHPAREVVFLDVGQGDATLIRLPQLTMLVDAGGSVRSNYDVGERTVVPALRAMGVRKLDVAVATHADTDHIEGLSSVLRHLPVGELWIGQRKTDDPLLGELLGVAAQRGVPVREVRRGDRVQADGATLTVLWPPGHVWSTEDNENSVALDLESGGWRMALLGDLPSDTEAALGLGQLKVLKAAHHGSRHSTGAGLLQQTAPADTVISVGRNTYGHPHPDVLERLQQAGSRVWRTDQAGTVRWPVP</sequence>
<feature type="transmembrane region" description="Helical" evidence="7">
    <location>
        <begin position="309"/>
        <end position="337"/>
    </location>
</feature>
<evidence type="ECO:0000256" key="3">
    <source>
        <dbReference type="ARBA" id="ARBA00022692"/>
    </source>
</evidence>
<dbReference type="InterPro" id="IPR036866">
    <property type="entry name" value="RibonucZ/Hydroxyglut_hydro"/>
</dbReference>
<evidence type="ECO:0000256" key="6">
    <source>
        <dbReference type="SAM" id="MobiDB-lite"/>
    </source>
</evidence>
<gene>
    <name evidence="9" type="ORF">GCM10008955_25240</name>
</gene>
<evidence type="ECO:0000313" key="10">
    <source>
        <dbReference type="Proteomes" id="UP000647587"/>
    </source>
</evidence>
<reference evidence="10" key="1">
    <citation type="journal article" date="2019" name="Int. J. Syst. Evol. Microbiol.">
        <title>The Global Catalogue of Microorganisms (GCM) 10K type strain sequencing project: providing services to taxonomists for standard genome sequencing and annotation.</title>
        <authorList>
            <consortium name="The Broad Institute Genomics Platform"/>
            <consortium name="The Broad Institute Genome Sequencing Center for Infectious Disease"/>
            <person name="Wu L."/>
            <person name="Ma J."/>
        </authorList>
    </citation>
    <scope>NUCLEOTIDE SEQUENCE [LARGE SCALE GENOMIC DNA]</scope>
    <source>
        <strain evidence="10">JCM 30331</strain>
    </source>
</reference>
<dbReference type="InterPro" id="IPR052159">
    <property type="entry name" value="Competence_DNA_uptake"/>
</dbReference>
<dbReference type="EMBL" id="BMPP01000010">
    <property type="protein sequence ID" value="GGK30453.1"/>
    <property type="molecule type" value="Genomic_DNA"/>
</dbReference>
<evidence type="ECO:0000259" key="8">
    <source>
        <dbReference type="SMART" id="SM00849"/>
    </source>
</evidence>
<dbReference type="PANTHER" id="PTHR30619:SF1">
    <property type="entry name" value="RECOMBINATION PROTEIN 2"/>
    <property type="match status" value="1"/>
</dbReference>
<organism evidence="9 10">
    <name type="scientific">Deinococcus malanensis</name>
    <dbReference type="NCBI Taxonomy" id="1706855"/>
    <lineage>
        <taxon>Bacteria</taxon>
        <taxon>Thermotogati</taxon>
        <taxon>Deinococcota</taxon>
        <taxon>Deinococci</taxon>
        <taxon>Deinococcales</taxon>
        <taxon>Deinococcaceae</taxon>
        <taxon>Deinococcus</taxon>
    </lineage>
</organism>
<feature type="region of interest" description="Disordered" evidence="6">
    <location>
        <begin position="1"/>
        <end position="20"/>
    </location>
</feature>
<evidence type="ECO:0000256" key="2">
    <source>
        <dbReference type="ARBA" id="ARBA00022475"/>
    </source>
</evidence>
<proteinExistence type="predicted"/>
<dbReference type="InterPro" id="IPR001279">
    <property type="entry name" value="Metallo-B-lactamas"/>
</dbReference>
<evidence type="ECO:0000256" key="7">
    <source>
        <dbReference type="SAM" id="Phobius"/>
    </source>
</evidence>
<dbReference type="SMART" id="SM00849">
    <property type="entry name" value="Lactamase_B"/>
    <property type="match status" value="1"/>
</dbReference>
<dbReference type="NCBIfam" id="TIGR00360">
    <property type="entry name" value="ComEC_N-term"/>
    <property type="match status" value="1"/>
</dbReference>
<dbReference type="Gene3D" id="3.60.15.10">
    <property type="entry name" value="Ribonuclease Z/Hydroxyacylglutathione hydrolase-like"/>
    <property type="match status" value="1"/>
</dbReference>
<dbReference type="Proteomes" id="UP000647587">
    <property type="component" value="Unassembled WGS sequence"/>
</dbReference>
<comment type="caution">
    <text evidence="9">The sequence shown here is derived from an EMBL/GenBank/DDBJ whole genome shotgun (WGS) entry which is preliminary data.</text>
</comment>
<dbReference type="RefSeq" id="WP_229780777.1">
    <property type="nucleotide sequence ID" value="NZ_BMPP01000010.1"/>
</dbReference>
<feature type="transmembrane region" description="Helical" evidence="7">
    <location>
        <begin position="512"/>
        <end position="530"/>
    </location>
</feature>
<comment type="subcellular location">
    <subcellularLocation>
        <location evidence="1">Cell membrane</location>
        <topology evidence="1">Multi-pass membrane protein</topology>
    </subcellularLocation>
</comment>
<evidence type="ECO:0000256" key="4">
    <source>
        <dbReference type="ARBA" id="ARBA00022989"/>
    </source>
</evidence>
<feature type="transmembrane region" description="Helical" evidence="7">
    <location>
        <begin position="456"/>
        <end position="479"/>
    </location>
</feature>
<keyword evidence="4 7" id="KW-1133">Transmembrane helix</keyword>
<keyword evidence="5 7" id="KW-0472">Membrane</keyword>
<dbReference type="InterPro" id="IPR004477">
    <property type="entry name" value="ComEC_N"/>
</dbReference>
<name>A0ABQ2EXB1_9DEIO</name>
<keyword evidence="2" id="KW-1003">Cell membrane</keyword>
<dbReference type="SUPFAM" id="SSF56281">
    <property type="entry name" value="Metallo-hydrolase/oxidoreductase"/>
    <property type="match status" value="1"/>
</dbReference>
<feature type="transmembrane region" description="Helical" evidence="7">
    <location>
        <begin position="344"/>
        <end position="362"/>
    </location>
</feature>
<feature type="transmembrane region" description="Helical" evidence="7">
    <location>
        <begin position="430"/>
        <end position="449"/>
    </location>
</feature>
<feature type="transmembrane region" description="Helical" evidence="7">
    <location>
        <begin position="267"/>
        <end position="289"/>
    </location>
</feature>
<evidence type="ECO:0000256" key="5">
    <source>
        <dbReference type="ARBA" id="ARBA00023136"/>
    </source>
</evidence>
<evidence type="ECO:0000313" key="9">
    <source>
        <dbReference type="EMBL" id="GGK30453.1"/>
    </source>
</evidence>
<dbReference type="PANTHER" id="PTHR30619">
    <property type="entry name" value="DNA INTERNALIZATION/COMPETENCE PROTEIN COMEC/REC2"/>
    <property type="match status" value="1"/>
</dbReference>
<dbReference type="InterPro" id="IPR035681">
    <property type="entry name" value="ComA-like_MBL"/>
</dbReference>
<dbReference type="NCBIfam" id="TIGR00361">
    <property type="entry name" value="ComEC_Rec2"/>
    <property type="match status" value="1"/>
</dbReference>
<dbReference type="Pfam" id="PF03772">
    <property type="entry name" value="Competence"/>
    <property type="match status" value="1"/>
</dbReference>
<feature type="transmembrane region" description="Helical" evidence="7">
    <location>
        <begin position="485"/>
        <end position="505"/>
    </location>
</feature>
<dbReference type="InterPro" id="IPR004797">
    <property type="entry name" value="Competence_ComEC/Rec2"/>
</dbReference>
<dbReference type="CDD" id="cd07731">
    <property type="entry name" value="ComA-like_MBL-fold"/>
    <property type="match status" value="1"/>
</dbReference>
<keyword evidence="3 7" id="KW-0812">Transmembrane</keyword>
<feature type="domain" description="Metallo-beta-lactamase" evidence="8">
    <location>
        <begin position="543"/>
        <end position="739"/>
    </location>
</feature>
<evidence type="ECO:0000256" key="1">
    <source>
        <dbReference type="ARBA" id="ARBA00004651"/>
    </source>
</evidence>
<keyword evidence="10" id="KW-1185">Reference proteome</keyword>
<accession>A0ABQ2EXB1</accession>